<name>A0A8R7P265_TRIUA</name>
<feature type="region of interest" description="Disordered" evidence="1">
    <location>
        <begin position="58"/>
        <end position="99"/>
    </location>
</feature>
<keyword evidence="3" id="KW-1185">Reference proteome</keyword>
<evidence type="ECO:0000313" key="2">
    <source>
        <dbReference type="EnsemblPlants" id="TuG1812G0100002575.01.T01.cds390947"/>
    </source>
</evidence>
<reference evidence="3" key="1">
    <citation type="journal article" date="2013" name="Nature">
        <title>Draft genome of the wheat A-genome progenitor Triticum urartu.</title>
        <authorList>
            <person name="Ling H.Q."/>
            <person name="Zhao S."/>
            <person name="Liu D."/>
            <person name="Wang J."/>
            <person name="Sun H."/>
            <person name="Zhang C."/>
            <person name="Fan H."/>
            <person name="Li D."/>
            <person name="Dong L."/>
            <person name="Tao Y."/>
            <person name="Gao C."/>
            <person name="Wu H."/>
            <person name="Li Y."/>
            <person name="Cui Y."/>
            <person name="Guo X."/>
            <person name="Zheng S."/>
            <person name="Wang B."/>
            <person name="Yu K."/>
            <person name="Liang Q."/>
            <person name="Yang W."/>
            <person name="Lou X."/>
            <person name="Chen J."/>
            <person name="Feng M."/>
            <person name="Jian J."/>
            <person name="Zhang X."/>
            <person name="Luo G."/>
            <person name="Jiang Y."/>
            <person name="Liu J."/>
            <person name="Wang Z."/>
            <person name="Sha Y."/>
            <person name="Zhang B."/>
            <person name="Wu H."/>
            <person name="Tang D."/>
            <person name="Shen Q."/>
            <person name="Xue P."/>
            <person name="Zou S."/>
            <person name="Wang X."/>
            <person name="Liu X."/>
            <person name="Wang F."/>
            <person name="Yang Y."/>
            <person name="An X."/>
            <person name="Dong Z."/>
            <person name="Zhang K."/>
            <person name="Zhang X."/>
            <person name="Luo M.C."/>
            <person name="Dvorak J."/>
            <person name="Tong Y."/>
            <person name="Wang J."/>
            <person name="Yang H."/>
            <person name="Li Z."/>
            <person name="Wang D."/>
            <person name="Zhang A."/>
            <person name="Wang J."/>
        </authorList>
    </citation>
    <scope>NUCLEOTIDE SEQUENCE</scope>
    <source>
        <strain evidence="3">cv. G1812</strain>
    </source>
</reference>
<dbReference type="EnsemblPlants" id="TuG1812G0100002575.01.T01">
    <property type="protein sequence ID" value="TuG1812G0100002575.01.T01.cds390947"/>
    <property type="gene ID" value="TuG1812G0100002575.01"/>
</dbReference>
<dbReference type="Proteomes" id="UP000015106">
    <property type="component" value="Chromosome 1"/>
</dbReference>
<feature type="compositionally biased region" description="Low complexity" evidence="1">
    <location>
        <begin position="147"/>
        <end position="163"/>
    </location>
</feature>
<dbReference type="AlphaFoldDB" id="A0A8R7P265"/>
<evidence type="ECO:0000313" key="3">
    <source>
        <dbReference type="Proteomes" id="UP000015106"/>
    </source>
</evidence>
<protein>
    <submittedName>
        <fullName evidence="2">Uncharacterized protein</fullName>
    </submittedName>
</protein>
<evidence type="ECO:0000256" key="1">
    <source>
        <dbReference type="SAM" id="MobiDB-lite"/>
    </source>
</evidence>
<reference evidence="2" key="2">
    <citation type="submission" date="2018-03" db="EMBL/GenBank/DDBJ databases">
        <title>The Triticum urartu genome reveals the dynamic nature of wheat genome evolution.</title>
        <authorList>
            <person name="Ling H."/>
            <person name="Ma B."/>
            <person name="Shi X."/>
            <person name="Liu H."/>
            <person name="Dong L."/>
            <person name="Sun H."/>
            <person name="Cao Y."/>
            <person name="Gao Q."/>
            <person name="Zheng S."/>
            <person name="Li Y."/>
            <person name="Yu Y."/>
            <person name="Du H."/>
            <person name="Qi M."/>
            <person name="Li Y."/>
            <person name="Yu H."/>
            <person name="Cui Y."/>
            <person name="Wang N."/>
            <person name="Chen C."/>
            <person name="Wu H."/>
            <person name="Zhao Y."/>
            <person name="Zhang J."/>
            <person name="Li Y."/>
            <person name="Zhou W."/>
            <person name="Zhang B."/>
            <person name="Hu W."/>
            <person name="Eijk M."/>
            <person name="Tang J."/>
            <person name="Witsenboer H."/>
            <person name="Zhao S."/>
            <person name="Li Z."/>
            <person name="Zhang A."/>
            <person name="Wang D."/>
            <person name="Liang C."/>
        </authorList>
    </citation>
    <scope>NUCLEOTIDE SEQUENCE [LARGE SCALE GENOMIC DNA]</scope>
    <source>
        <strain evidence="2">cv. G1812</strain>
    </source>
</reference>
<dbReference type="Gramene" id="TuG1812G0100002575.01.T01">
    <property type="protein sequence ID" value="TuG1812G0100002575.01.T01.cds390947"/>
    <property type="gene ID" value="TuG1812G0100002575.01"/>
</dbReference>
<organism evidence="2 3">
    <name type="scientific">Triticum urartu</name>
    <name type="common">Red wild einkorn</name>
    <name type="synonym">Crithodium urartu</name>
    <dbReference type="NCBI Taxonomy" id="4572"/>
    <lineage>
        <taxon>Eukaryota</taxon>
        <taxon>Viridiplantae</taxon>
        <taxon>Streptophyta</taxon>
        <taxon>Embryophyta</taxon>
        <taxon>Tracheophyta</taxon>
        <taxon>Spermatophyta</taxon>
        <taxon>Magnoliopsida</taxon>
        <taxon>Liliopsida</taxon>
        <taxon>Poales</taxon>
        <taxon>Poaceae</taxon>
        <taxon>BOP clade</taxon>
        <taxon>Pooideae</taxon>
        <taxon>Triticodae</taxon>
        <taxon>Triticeae</taxon>
        <taxon>Triticinae</taxon>
        <taxon>Triticum</taxon>
    </lineage>
</organism>
<sequence>MSLFLPSQWPSQLASFILSKSSLMPVPKKKSKSNARPIPPLPRRLPLFALSQLMLLRSPQMPKQRLSRPKRTPSASSRRCAPPKTTPLMPKRSPDPKLMMQSELPKLPMRTWPKPRPTLPATMLPRRRRSRTWRWLPTRRLRRQLRPRIQLQRPTRSSTSLTRISRKQRTR</sequence>
<feature type="region of interest" description="Disordered" evidence="1">
    <location>
        <begin position="146"/>
        <end position="171"/>
    </location>
</feature>
<accession>A0A8R7P265</accession>
<reference evidence="2" key="3">
    <citation type="submission" date="2022-06" db="UniProtKB">
        <authorList>
            <consortium name="EnsemblPlants"/>
        </authorList>
    </citation>
    <scope>IDENTIFICATION</scope>
</reference>
<proteinExistence type="predicted"/>